<sequence length="434" mass="47868">MEPLNEDNWDEYGDSDLSDPDQHDLYDNSFAESSSHYSNSDYTDEDDWSPPDLASLDRPRSKPVYHSILRRALLAGDDAEGRSALPQNVVDLILNFAEYWAISGARSVSACCGENLDARHVTVWLPSEARTCHKLIVKAVAHDQGWATSDDPASYTWAELATVRYCEQGDAEGFDAAEPIVETNHTSSQRLWFKKVKVTEYFDCSDRDSHLHVSSGLEQPPNDPRFSGYRPATQEDCQACLASAQDALAGHEVAMLAKGMKIDRMASLHGEEEVTPLTASDRPTHVLLVDKTQESSSKRHVAYANPRACWEWTAHSREFSREHEVVQKLQPGEGISLMIRSQYPGWTHYLGGASLQLQYMTFYVPMLPPPPIPASPRSPSAGAFSSSQGGGVSTDASSDRTRTPSANAWLHPAPLGRMLPRARRGGGLPRGLAT</sequence>
<protein>
    <submittedName>
        <fullName evidence="2">Uncharacterized protein</fullName>
    </submittedName>
</protein>
<dbReference type="Proteomes" id="UP001190700">
    <property type="component" value="Unassembled WGS sequence"/>
</dbReference>
<evidence type="ECO:0000256" key="1">
    <source>
        <dbReference type="SAM" id="MobiDB-lite"/>
    </source>
</evidence>
<feature type="region of interest" description="Disordered" evidence="1">
    <location>
        <begin position="1"/>
        <end position="59"/>
    </location>
</feature>
<dbReference type="AlphaFoldDB" id="A0AAE0LED1"/>
<comment type="caution">
    <text evidence="2">The sequence shown here is derived from an EMBL/GenBank/DDBJ whole genome shotgun (WGS) entry which is preliminary data.</text>
</comment>
<proteinExistence type="predicted"/>
<accession>A0AAE0LED1</accession>
<name>A0AAE0LED1_9CHLO</name>
<feature type="region of interest" description="Disordered" evidence="1">
    <location>
        <begin position="373"/>
        <end position="434"/>
    </location>
</feature>
<gene>
    <name evidence="2" type="ORF">CYMTET_9904</name>
</gene>
<feature type="compositionally biased region" description="Gly residues" evidence="1">
    <location>
        <begin position="425"/>
        <end position="434"/>
    </location>
</feature>
<feature type="compositionally biased region" description="Acidic residues" evidence="1">
    <location>
        <begin position="1"/>
        <end position="19"/>
    </location>
</feature>
<feature type="compositionally biased region" description="Polar residues" evidence="1">
    <location>
        <begin position="30"/>
        <end position="41"/>
    </location>
</feature>
<evidence type="ECO:0000313" key="2">
    <source>
        <dbReference type="EMBL" id="KAK3282346.1"/>
    </source>
</evidence>
<dbReference type="EMBL" id="LGRX02003362">
    <property type="protein sequence ID" value="KAK3282346.1"/>
    <property type="molecule type" value="Genomic_DNA"/>
</dbReference>
<evidence type="ECO:0000313" key="3">
    <source>
        <dbReference type="Proteomes" id="UP001190700"/>
    </source>
</evidence>
<feature type="compositionally biased region" description="Low complexity" evidence="1">
    <location>
        <begin position="377"/>
        <end position="387"/>
    </location>
</feature>
<keyword evidence="3" id="KW-1185">Reference proteome</keyword>
<reference evidence="2 3" key="1">
    <citation type="journal article" date="2015" name="Genome Biol. Evol.">
        <title>Comparative Genomics of a Bacterivorous Green Alga Reveals Evolutionary Causalities and Consequences of Phago-Mixotrophic Mode of Nutrition.</title>
        <authorList>
            <person name="Burns J.A."/>
            <person name="Paasch A."/>
            <person name="Narechania A."/>
            <person name="Kim E."/>
        </authorList>
    </citation>
    <scope>NUCLEOTIDE SEQUENCE [LARGE SCALE GENOMIC DNA]</scope>
    <source>
        <strain evidence="2 3">PLY_AMNH</strain>
    </source>
</reference>
<organism evidence="2 3">
    <name type="scientific">Cymbomonas tetramitiformis</name>
    <dbReference type="NCBI Taxonomy" id="36881"/>
    <lineage>
        <taxon>Eukaryota</taxon>
        <taxon>Viridiplantae</taxon>
        <taxon>Chlorophyta</taxon>
        <taxon>Pyramimonadophyceae</taxon>
        <taxon>Pyramimonadales</taxon>
        <taxon>Pyramimonadaceae</taxon>
        <taxon>Cymbomonas</taxon>
    </lineage>
</organism>